<dbReference type="EMBL" id="FP929134">
    <property type="protein sequence ID" value="CBX98763.1"/>
    <property type="molecule type" value="Genomic_DNA"/>
</dbReference>
<evidence type="ECO:0000256" key="1">
    <source>
        <dbReference type="SAM" id="MobiDB-lite"/>
    </source>
</evidence>
<sequence length="360" mass="36955">METITNIATNAASTASKLIYGEQPKDAEARTDLETKTANNETGGKEPLSGEQGKGTAAEPYDQGNVATPLATSDDKSTFLDYKNNGDAPKESSSGEQNKPSQTASTSNDDFLKLNPVLDGPQPDSKTQSSGDPKIYTSRDDATYSGMPIVPLNPDSATSGTNASTSTPSAIGTSTSTDKAGVTDKLWKDTPLDDISRAGAPGAGPTAPAHVTPAVPDSTTSSAGSSVAKPDTAVKTAAPDSVTAASNTYSTHPSQNTSISAVGDVKDSKDTTENTPAKTTPTRDGTPSWTDTGVPAKVEPSTSTDAGACKSIAEDSHGRKSEADKSSGLTSSPSNEEKSGKMSHLKEKLKDKLHIGSKDK</sequence>
<feature type="compositionally biased region" description="Basic and acidic residues" evidence="1">
    <location>
        <begin position="23"/>
        <end position="35"/>
    </location>
</feature>
<feature type="compositionally biased region" description="Polar residues" evidence="1">
    <location>
        <begin position="91"/>
        <end position="109"/>
    </location>
</feature>
<feature type="compositionally biased region" description="Low complexity" evidence="1">
    <location>
        <begin position="198"/>
        <end position="216"/>
    </location>
</feature>
<dbReference type="HOGENOM" id="CLU_783339_0_0_1"/>
<name>E5A565_LEPMJ</name>
<feature type="compositionally biased region" description="Polar residues" evidence="1">
    <location>
        <begin position="243"/>
        <end position="260"/>
    </location>
</feature>
<feature type="compositionally biased region" description="Low complexity" evidence="1">
    <location>
        <begin position="156"/>
        <end position="170"/>
    </location>
</feature>
<reference evidence="3" key="1">
    <citation type="journal article" date="2011" name="Nat. Commun.">
        <title>Effector diversification within compartments of the Leptosphaeria maculans genome affected by Repeat-Induced Point mutations.</title>
        <authorList>
            <person name="Rouxel T."/>
            <person name="Grandaubert J."/>
            <person name="Hane J.K."/>
            <person name="Hoede C."/>
            <person name="van de Wouw A.P."/>
            <person name="Couloux A."/>
            <person name="Dominguez V."/>
            <person name="Anthouard V."/>
            <person name="Bally P."/>
            <person name="Bourras S."/>
            <person name="Cozijnsen A.J."/>
            <person name="Ciuffetti L.M."/>
            <person name="Degrave A."/>
            <person name="Dilmaghani A."/>
            <person name="Duret L."/>
            <person name="Fudal I."/>
            <person name="Goodwin S.B."/>
            <person name="Gout L."/>
            <person name="Glaser N."/>
            <person name="Linglin J."/>
            <person name="Kema G.H.J."/>
            <person name="Lapalu N."/>
            <person name="Lawrence C.B."/>
            <person name="May K."/>
            <person name="Meyer M."/>
            <person name="Ollivier B."/>
            <person name="Poulain J."/>
            <person name="Schoch C.L."/>
            <person name="Simon A."/>
            <person name="Spatafora J.W."/>
            <person name="Stachowiak A."/>
            <person name="Turgeon B.G."/>
            <person name="Tyler B.M."/>
            <person name="Vincent D."/>
            <person name="Weissenbach J."/>
            <person name="Amselem J."/>
            <person name="Quesneville H."/>
            <person name="Oliver R.P."/>
            <person name="Wincker P."/>
            <person name="Balesdent M.-H."/>
            <person name="Howlett B.J."/>
        </authorList>
    </citation>
    <scope>NUCLEOTIDE SEQUENCE [LARGE SCALE GENOMIC DNA]</scope>
    <source>
        <strain evidence="3">JN3 / isolate v23.1.3 / race Av1-4-5-6-7-8</strain>
    </source>
</reference>
<dbReference type="eggNOG" id="ENOG502SCA5">
    <property type="taxonomic scope" value="Eukaryota"/>
</dbReference>
<feature type="region of interest" description="Disordered" evidence="1">
    <location>
        <begin position="1"/>
        <end position="360"/>
    </location>
</feature>
<dbReference type="OMA" id="MPIVPLN"/>
<dbReference type="Proteomes" id="UP000002668">
    <property type="component" value="Genome"/>
</dbReference>
<feature type="compositionally biased region" description="Basic and acidic residues" evidence="1">
    <location>
        <begin position="335"/>
        <end position="360"/>
    </location>
</feature>
<gene>
    <name evidence="2" type="ORF">LEMA_P080020.1</name>
</gene>
<dbReference type="OrthoDB" id="5388207at2759"/>
<organism evidence="3">
    <name type="scientific">Leptosphaeria maculans (strain JN3 / isolate v23.1.3 / race Av1-4-5-6-7-8)</name>
    <name type="common">Blackleg fungus</name>
    <name type="synonym">Phoma lingam</name>
    <dbReference type="NCBI Taxonomy" id="985895"/>
    <lineage>
        <taxon>Eukaryota</taxon>
        <taxon>Fungi</taxon>
        <taxon>Dikarya</taxon>
        <taxon>Ascomycota</taxon>
        <taxon>Pezizomycotina</taxon>
        <taxon>Dothideomycetes</taxon>
        <taxon>Pleosporomycetidae</taxon>
        <taxon>Pleosporales</taxon>
        <taxon>Pleosporineae</taxon>
        <taxon>Leptosphaeriaceae</taxon>
        <taxon>Plenodomus</taxon>
        <taxon>Plenodomus lingam/Leptosphaeria maculans species complex</taxon>
    </lineage>
</organism>
<evidence type="ECO:0000313" key="3">
    <source>
        <dbReference type="Proteomes" id="UP000002668"/>
    </source>
</evidence>
<dbReference type="VEuPathDB" id="FungiDB:LEMA_P080020.1"/>
<dbReference type="STRING" id="985895.E5A565"/>
<feature type="compositionally biased region" description="Low complexity" evidence="1">
    <location>
        <begin position="273"/>
        <end position="282"/>
    </location>
</feature>
<feature type="compositionally biased region" description="Basic and acidic residues" evidence="1">
    <location>
        <begin position="181"/>
        <end position="196"/>
    </location>
</feature>
<dbReference type="InParanoid" id="E5A565"/>
<dbReference type="RefSeq" id="XP_003842242.1">
    <property type="nucleotide sequence ID" value="XM_003842194.1"/>
</dbReference>
<accession>E5A565</accession>
<proteinExistence type="predicted"/>
<keyword evidence="3" id="KW-1185">Reference proteome</keyword>
<evidence type="ECO:0000313" key="2">
    <source>
        <dbReference type="EMBL" id="CBX98763.1"/>
    </source>
</evidence>
<protein>
    <submittedName>
        <fullName evidence="2">Uncharacterized protein</fullName>
    </submittedName>
</protein>
<dbReference type="AlphaFoldDB" id="E5A565"/>
<dbReference type="GeneID" id="13282208"/>
<feature type="compositionally biased region" description="Basic and acidic residues" evidence="1">
    <location>
        <begin position="312"/>
        <end position="325"/>
    </location>
</feature>
<feature type="compositionally biased region" description="Low complexity" evidence="1">
    <location>
        <begin position="1"/>
        <end position="16"/>
    </location>
</feature>